<dbReference type="AlphaFoldDB" id="A0A0S3R8C0"/>
<dbReference type="Proteomes" id="UP000291084">
    <property type="component" value="Chromosome 1"/>
</dbReference>
<dbReference type="EMBL" id="AP015034">
    <property type="protein sequence ID" value="BAT76782.1"/>
    <property type="molecule type" value="Genomic_DNA"/>
</dbReference>
<reference evidence="1 2" key="1">
    <citation type="journal article" date="2015" name="Sci. Rep.">
        <title>The power of single molecule real-time sequencing technology in the de novo assembly of a eukaryotic genome.</title>
        <authorList>
            <person name="Sakai H."/>
            <person name="Naito K."/>
            <person name="Ogiso-Tanaka E."/>
            <person name="Takahashi Y."/>
            <person name="Iseki K."/>
            <person name="Muto C."/>
            <person name="Satou K."/>
            <person name="Teruya K."/>
            <person name="Shiroma A."/>
            <person name="Shimoji M."/>
            <person name="Hirano T."/>
            <person name="Itoh T."/>
            <person name="Kaga A."/>
            <person name="Tomooka N."/>
        </authorList>
    </citation>
    <scope>NUCLEOTIDE SEQUENCE [LARGE SCALE GENOMIC DNA]</scope>
    <source>
        <strain evidence="2">cv. Shumari</strain>
    </source>
</reference>
<protein>
    <submittedName>
        <fullName evidence="1">Uncharacterized protein</fullName>
    </submittedName>
</protein>
<evidence type="ECO:0000313" key="2">
    <source>
        <dbReference type="Proteomes" id="UP000291084"/>
    </source>
</evidence>
<evidence type="ECO:0000313" key="1">
    <source>
        <dbReference type="EMBL" id="BAT76782.1"/>
    </source>
</evidence>
<sequence length="107" mass="12515">TIELTWHLAIQITLHGRGETVFLRILVPNNSNSLLSLKGQKTPSTKKRQKRSSRGFIKIFRMMGYFLYTLIHLLELKQVDQLHLVPWVTAFMSTYSRPGYKEIKLKL</sequence>
<feature type="non-terminal residue" evidence="1">
    <location>
        <position position="1"/>
    </location>
</feature>
<accession>A0A0S3R8C0</accession>
<organism evidence="1 2">
    <name type="scientific">Vigna angularis var. angularis</name>
    <dbReference type="NCBI Taxonomy" id="157739"/>
    <lineage>
        <taxon>Eukaryota</taxon>
        <taxon>Viridiplantae</taxon>
        <taxon>Streptophyta</taxon>
        <taxon>Embryophyta</taxon>
        <taxon>Tracheophyta</taxon>
        <taxon>Spermatophyta</taxon>
        <taxon>Magnoliopsida</taxon>
        <taxon>eudicotyledons</taxon>
        <taxon>Gunneridae</taxon>
        <taxon>Pentapetalae</taxon>
        <taxon>rosids</taxon>
        <taxon>fabids</taxon>
        <taxon>Fabales</taxon>
        <taxon>Fabaceae</taxon>
        <taxon>Papilionoideae</taxon>
        <taxon>50 kb inversion clade</taxon>
        <taxon>NPAAA clade</taxon>
        <taxon>indigoferoid/millettioid clade</taxon>
        <taxon>Phaseoleae</taxon>
        <taxon>Vigna</taxon>
    </lineage>
</organism>
<gene>
    <name evidence="1" type="primary">Vigan.01G483600</name>
    <name evidence="1" type="ORF">VIGAN_01483600</name>
</gene>
<keyword evidence="2" id="KW-1185">Reference proteome</keyword>
<proteinExistence type="predicted"/>
<name>A0A0S3R8C0_PHAAN</name>